<name>A0A843YRX5_9BURK</name>
<evidence type="ECO:0000256" key="5">
    <source>
        <dbReference type="SAM" id="SignalP"/>
    </source>
</evidence>
<comment type="similarity">
    <text evidence="1">Belongs to the leucine-binding protein family.</text>
</comment>
<feature type="domain" description="Leucine-binding protein" evidence="6">
    <location>
        <begin position="29"/>
        <end position="372"/>
    </location>
</feature>
<dbReference type="OrthoDB" id="9783240at2"/>
<feature type="signal peptide" evidence="5">
    <location>
        <begin position="1"/>
        <end position="24"/>
    </location>
</feature>
<proteinExistence type="inferred from homology"/>
<dbReference type="SUPFAM" id="SSF53822">
    <property type="entry name" value="Periplasmic binding protein-like I"/>
    <property type="match status" value="1"/>
</dbReference>
<evidence type="ECO:0000256" key="4">
    <source>
        <dbReference type="ARBA" id="ARBA00022970"/>
    </source>
</evidence>
<dbReference type="AlphaFoldDB" id="A0A843YRX5"/>
<dbReference type="PANTHER" id="PTHR47151:SF2">
    <property type="entry name" value="AMINO ACID BINDING PROTEIN"/>
    <property type="match status" value="1"/>
</dbReference>
<dbReference type="InterPro" id="IPR000709">
    <property type="entry name" value="Leu_Ile_Val-bd"/>
</dbReference>
<dbReference type="Proteomes" id="UP000451565">
    <property type="component" value="Unassembled WGS sequence"/>
</dbReference>
<keyword evidence="2" id="KW-0813">Transport</keyword>
<keyword evidence="8" id="KW-1185">Reference proteome</keyword>
<feature type="chain" id="PRO_5032609153" evidence="5">
    <location>
        <begin position="25"/>
        <end position="381"/>
    </location>
</feature>
<reference evidence="7 8" key="1">
    <citation type="submission" date="2019-10" db="EMBL/GenBank/DDBJ databases">
        <title>Glaciimonas soli sp. nov., a psychrophilic bacterium isolated from the forest soil of a high elevation mountain in Taiwan.</title>
        <authorList>
            <person name="Wang L.-T."/>
            <person name="Shieh W.Y."/>
        </authorList>
    </citation>
    <scope>NUCLEOTIDE SEQUENCE [LARGE SCALE GENOMIC DNA]</scope>
    <source>
        <strain evidence="7 8">GS1</strain>
    </source>
</reference>
<dbReference type="RefSeq" id="WP_153233629.1">
    <property type="nucleotide sequence ID" value="NZ_WINI01000001.1"/>
</dbReference>
<dbReference type="CDD" id="cd06342">
    <property type="entry name" value="PBP1_ABC_LIVBP-like"/>
    <property type="match status" value="1"/>
</dbReference>
<evidence type="ECO:0000313" key="7">
    <source>
        <dbReference type="EMBL" id="MQR00111.1"/>
    </source>
</evidence>
<comment type="caution">
    <text evidence="7">The sequence shown here is derived from an EMBL/GenBank/DDBJ whole genome shotgun (WGS) entry which is preliminary data.</text>
</comment>
<evidence type="ECO:0000256" key="2">
    <source>
        <dbReference type="ARBA" id="ARBA00022448"/>
    </source>
</evidence>
<accession>A0A843YRX5</accession>
<gene>
    <name evidence="7" type="ORF">GEV47_05365</name>
</gene>
<keyword evidence="4" id="KW-0029">Amino-acid transport</keyword>
<sequence>MLLKTKIIPLVGAVILAFSSAAFAQEETVIIGHVGPLTGPNAHIGKDNENGAKMAIDELNAKGTLIGGKKVKFVLDSEDDASDPKLATTVAQKLVDEHVNGVIGHMNSGTTIPASKIYYDAGIPQISPSATNPKYTQQGFNTAFRVVANDGQLGGTLGRYAVNTLKGKKIAVIDDRTAYGQGVAEEFAKSAKKAGASIVDNQFTTDKATDFNAILTSIKAKSPDLIFFGGMDAVGGPMLHQMDQLGIKAHFMGGDGLCTTELAKLAGTGLKDDEVVCAEAGGVPEGEKTALNDFKTAYQKKFNQEVVIYAPYVYDATMTMVQAMQEAKSADPKKYLPYLAKINHKGVTGTIAFDPKGDIKNGSLTLYTYKDGKRTLLTVTK</sequence>
<dbReference type="Pfam" id="PF13458">
    <property type="entry name" value="Peripla_BP_6"/>
    <property type="match status" value="1"/>
</dbReference>
<dbReference type="PRINTS" id="PR00337">
    <property type="entry name" value="LEUILEVALBP"/>
</dbReference>
<evidence type="ECO:0000256" key="3">
    <source>
        <dbReference type="ARBA" id="ARBA00022729"/>
    </source>
</evidence>
<evidence type="ECO:0000256" key="1">
    <source>
        <dbReference type="ARBA" id="ARBA00010062"/>
    </source>
</evidence>
<dbReference type="PANTHER" id="PTHR47151">
    <property type="entry name" value="LEU/ILE/VAL-BINDING ABC TRANSPORTER SUBUNIT"/>
    <property type="match status" value="1"/>
</dbReference>
<dbReference type="InterPro" id="IPR028081">
    <property type="entry name" value="Leu-bd"/>
</dbReference>
<dbReference type="EMBL" id="WINI01000001">
    <property type="protein sequence ID" value="MQR00111.1"/>
    <property type="molecule type" value="Genomic_DNA"/>
</dbReference>
<protein>
    <submittedName>
        <fullName evidence="7">ABC transporter substrate-binding protein</fullName>
    </submittedName>
</protein>
<dbReference type="GO" id="GO:0006865">
    <property type="term" value="P:amino acid transport"/>
    <property type="evidence" value="ECO:0007669"/>
    <property type="project" value="UniProtKB-KW"/>
</dbReference>
<evidence type="ECO:0000259" key="6">
    <source>
        <dbReference type="Pfam" id="PF13458"/>
    </source>
</evidence>
<keyword evidence="3 5" id="KW-0732">Signal</keyword>
<dbReference type="InterPro" id="IPR028082">
    <property type="entry name" value="Peripla_BP_I"/>
</dbReference>
<dbReference type="Gene3D" id="3.40.50.2300">
    <property type="match status" value="2"/>
</dbReference>
<evidence type="ECO:0000313" key="8">
    <source>
        <dbReference type="Proteomes" id="UP000451565"/>
    </source>
</evidence>
<organism evidence="7 8">
    <name type="scientific">Glaciimonas soli</name>
    <dbReference type="NCBI Taxonomy" id="2590999"/>
    <lineage>
        <taxon>Bacteria</taxon>
        <taxon>Pseudomonadati</taxon>
        <taxon>Pseudomonadota</taxon>
        <taxon>Betaproteobacteria</taxon>
        <taxon>Burkholderiales</taxon>
        <taxon>Oxalobacteraceae</taxon>
        <taxon>Glaciimonas</taxon>
    </lineage>
</organism>